<sequence>MPHYNSDLHSITCPSCQRTLRTSKGLRLHLAFSTRCQGYRWNKLKELKLDCCHISEDEEIIVDDAQTPKELVPPNQDREVSLGEVVEDFHDRLFDFILQDTSTQVQDLEVEEEIQEDVEEDT</sequence>
<protein>
    <submittedName>
        <fullName evidence="1">Uncharacterized protein</fullName>
    </submittedName>
</protein>
<dbReference type="OrthoDB" id="2685660at2759"/>
<dbReference type="Proteomes" id="UP000053989">
    <property type="component" value="Unassembled WGS sequence"/>
</dbReference>
<organism evidence="1 2">
    <name type="scientific">Scleroderma citrinum Foug A</name>
    <dbReference type="NCBI Taxonomy" id="1036808"/>
    <lineage>
        <taxon>Eukaryota</taxon>
        <taxon>Fungi</taxon>
        <taxon>Dikarya</taxon>
        <taxon>Basidiomycota</taxon>
        <taxon>Agaricomycotina</taxon>
        <taxon>Agaricomycetes</taxon>
        <taxon>Agaricomycetidae</taxon>
        <taxon>Boletales</taxon>
        <taxon>Sclerodermatineae</taxon>
        <taxon>Sclerodermataceae</taxon>
        <taxon>Scleroderma</taxon>
    </lineage>
</organism>
<proteinExistence type="predicted"/>
<keyword evidence="2" id="KW-1185">Reference proteome</keyword>
<reference evidence="2" key="2">
    <citation type="submission" date="2015-01" db="EMBL/GenBank/DDBJ databases">
        <title>Evolutionary Origins and Diversification of the Mycorrhizal Mutualists.</title>
        <authorList>
            <consortium name="DOE Joint Genome Institute"/>
            <consortium name="Mycorrhizal Genomics Consortium"/>
            <person name="Kohler A."/>
            <person name="Kuo A."/>
            <person name="Nagy L.G."/>
            <person name="Floudas D."/>
            <person name="Copeland A."/>
            <person name="Barry K.W."/>
            <person name="Cichocki N."/>
            <person name="Veneault-Fourrey C."/>
            <person name="LaButti K."/>
            <person name="Lindquist E.A."/>
            <person name="Lipzen A."/>
            <person name="Lundell T."/>
            <person name="Morin E."/>
            <person name="Murat C."/>
            <person name="Riley R."/>
            <person name="Ohm R."/>
            <person name="Sun H."/>
            <person name="Tunlid A."/>
            <person name="Henrissat B."/>
            <person name="Grigoriev I.V."/>
            <person name="Hibbett D.S."/>
            <person name="Martin F."/>
        </authorList>
    </citation>
    <scope>NUCLEOTIDE SEQUENCE [LARGE SCALE GENOMIC DNA]</scope>
    <source>
        <strain evidence="2">Foug A</strain>
    </source>
</reference>
<reference evidence="1 2" key="1">
    <citation type="submission" date="2014-04" db="EMBL/GenBank/DDBJ databases">
        <authorList>
            <consortium name="DOE Joint Genome Institute"/>
            <person name="Kuo A."/>
            <person name="Kohler A."/>
            <person name="Nagy L.G."/>
            <person name="Floudas D."/>
            <person name="Copeland A."/>
            <person name="Barry K.W."/>
            <person name="Cichocki N."/>
            <person name="Veneault-Fourrey C."/>
            <person name="LaButti K."/>
            <person name="Lindquist E.A."/>
            <person name="Lipzen A."/>
            <person name="Lundell T."/>
            <person name="Morin E."/>
            <person name="Murat C."/>
            <person name="Sun H."/>
            <person name="Tunlid A."/>
            <person name="Henrissat B."/>
            <person name="Grigoriev I.V."/>
            <person name="Hibbett D.S."/>
            <person name="Martin F."/>
            <person name="Nordberg H.P."/>
            <person name="Cantor M.N."/>
            <person name="Hua S.X."/>
        </authorList>
    </citation>
    <scope>NUCLEOTIDE SEQUENCE [LARGE SCALE GENOMIC DNA]</scope>
    <source>
        <strain evidence="1 2">Foug A</strain>
    </source>
</reference>
<evidence type="ECO:0000313" key="2">
    <source>
        <dbReference type="Proteomes" id="UP000053989"/>
    </source>
</evidence>
<dbReference type="AlphaFoldDB" id="A0A0C3D1I9"/>
<dbReference type="HOGENOM" id="CLU_2028129_0_0_1"/>
<name>A0A0C3D1I9_9AGAM</name>
<dbReference type="EMBL" id="KN822861">
    <property type="protein sequence ID" value="KIM49996.1"/>
    <property type="molecule type" value="Genomic_DNA"/>
</dbReference>
<accession>A0A0C3D1I9</accession>
<gene>
    <name evidence="1" type="ORF">SCLCIDRAFT_34807</name>
</gene>
<dbReference type="InParanoid" id="A0A0C3D1I9"/>
<evidence type="ECO:0000313" key="1">
    <source>
        <dbReference type="EMBL" id="KIM49996.1"/>
    </source>
</evidence>